<dbReference type="EMBL" id="CP036432">
    <property type="protein sequence ID" value="QDV83915.1"/>
    <property type="molecule type" value="Genomic_DNA"/>
</dbReference>
<evidence type="ECO:0000313" key="2">
    <source>
        <dbReference type="Proteomes" id="UP000318081"/>
    </source>
</evidence>
<dbReference type="Proteomes" id="UP000318081">
    <property type="component" value="Chromosome"/>
</dbReference>
<name>A0ABX5XRA1_9BACT</name>
<accession>A0ABX5XRA1</accession>
<sequence length="101" mass="11190">MTPEEEPLPEILQAEWARDQVMALFADLEAGSEVRHVQLRTASDDAAVTLADAEAAFAQGTARAIQVRYRFEGEWWSDTILPGDPTTKIIRSRLPDHGTSP</sequence>
<protein>
    <submittedName>
        <fullName evidence="1">Uncharacterized protein</fullName>
    </submittedName>
</protein>
<gene>
    <name evidence="1" type="ORF">TBK1r_28580</name>
</gene>
<reference evidence="1 2" key="1">
    <citation type="submission" date="2019-02" db="EMBL/GenBank/DDBJ databases">
        <title>Deep-cultivation of Planctomycetes and their phenomic and genomic characterization uncovers novel biology.</title>
        <authorList>
            <person name="Wiegand S."/>
            <person name="Jogler M."/>
            <person name="Boedeker C."/>
            <person name="Pinto D."/>
            <person name="Vollmers J."/>
            <person name="Rivas-Marin E."/>
            <person name="Kohn T."/>
            <person name="Peeters S.H."/>
            <person name="Heuer A."/>
            <person name="Rast P."/>
            <person name="Oberbeckmann S."/>
            <person name="Bunk B."/>
            <person name="Jeske O."/>
            <person name="Meyerdierks A."/>
            <person name="Storesund J.E."/>
            <person name="Kallscheuer N."/>
            <person name="Luecker S."/>
            <person name="Lage O.M."/>
            <person name="Pohl T."/>
            <person name="Merkel B.J."/>
            <person name="Hornburger P."/>
            <person name="Mueller R.-W."/>
            <person name="Bruemmer F."/>
            <person name="Labrenz M."/>
            <person name="Spormann A.M."/>
            <person name="Op den Camp H."/>
            <person name="Overmann J."/>
            <person name="Amann R."/>
            <person name="Jetten M.S.M."/>
            <person name="Mascher T."/>
            <person name="Medema M.H."/>
            <person name="Devos D.P."/>
            <person name="Kaster A.-K."/>
            <person name="Ovreas L."/>
            <person name="Rohde M."/>
            <person name="Galperin M.Y."/>
            <person name="Jogler C."/>
        </authorList>
    </citation>
    <scope>NUCLEOTIDE SEQUENCE [LARGE SCALE GENOMIC DNA]</scope>
    <source>
        <strain evidence="1 2">TBK1r</strain>
    </source>
</reference>
<keyword evidence="2" id="KW-1185">Reference proteome</keyword>
<dbReference type="RefSeq" id="WP_145211439.1">
    <property type="nucleotide sequence ID" value="NZ_CP036432.1"/>
</dbReference>
<proteinExistence type="predicted"/>
<evidence type="ECO:0000313" key="1">
    <source>
        <dbReference type="EMBL" id="QDV83915.1"/>
    </source>
</evidence>
<organism evidence="1 2">
    <name type="scientific">Stieleria magnilauensis</name>
    <dbReference type="NCBI Taxonomy" id="2527963"/>
    <lineage>
        <taxon>Bacteria</taxon>
        <taxon>Pseudomonadati</taxon>
        <taxon>Planctomycetota</taxon>
        <taxon>Planctomycetia</taxon>
        <taxon>Pirellulales</taxon>
        <taxon>Pirellulaceae</taxon>
        <taxon>Stieleria</taxon>
    </lineage>
</organism>